<feature type="transmembrane region" description="Helical" evidence="2">
    <location>
        <begin position="176"/>
        <end position="196"/>
    </location>
</feature>
<feature type="transmembrane region" description="Helical" evidence="2">
    <location>
        <begin position="91"/>
        <end position="120"/>
    </location>
</feature>
<feature type="compositionally biased region" description="Basic and acidic residues" evidence="1">
    <location>
        <begin position="13"/>
        <end position="25"/>
    </location>
</feature>
<keyword evidence="2" id="KW-0472">Membrane</keyword>
<dbReference type="Proteomes" id="UP000604046">
    <property type="component" value="Unassembled WGS sequence"/>
</dbReference>
<dbReference type="OrthoDB" id="418881at2759"/>
<gene>
    <name evidence="3" type="primary">HCc2</name>
    <name evidence="3" type="ORF">SNAT2548_LOCUS27334</name>
</gene>
<feature type="transmembrane region" description="Helical" evidence="2">
    <location>
        <begin position="366"/>
        <end position="391"/>
    </location>
</feature>
<accession>A0A812SM21</accession>
<keyword evidence="2" id="KW-0812">Transmembrane</keyword>
<comment type="caution">
    <text evidence="3">The sequence shown here is derived from an EMBL/GenBank/DDBJ whole genome shotgun (WGS) entry which is preliminary data.</text>
</comment>
<feature type="transmembrane region" description="Helical" evidence="2">
    <location>
        <begin position="432"/>
        <end position="451"/>
    </location>
</feature>
<feature type="region of interest" description="Disordered" evidence="1">
    <location>
        <begin position="1"/>
        <end position="37"/>
    </location>
</feature>
<reference evidence="3" key="1">
    <citation type="submission" date="2021-02" db="EMBL/GenBank/DDBJ databases">
        <authorList>
            <person name="Dougan E. K."/>
            <person name="Rhodes N."/>
            <person name="Thang M."/>
            <person name="Chan C."/>
        </authorList>
    </citation>
    <scope>NUCLEOTIDE SEQUENCE</scope>
</reference>
<evidence type="ECO:0000256" key="1">
    <source>
        <dbReference type="SAM" id="MobiDB-lite"/>
    </source>
</evidence>
<sequence length="576" mass="63111">MASNAQAEQVEQAFHEAEREQKPDSLEGEPSEPITSQDAVILALQETPETKNILDVMGAVLYQPASSQDPSNPGQSAGVPTTFKVPKGSDFYITLLTTIGAGLFFAYIISTGIAFVWALINMMMKQCGQEHWKTDGDTACNAKLINALVLSIELRCFESKPAAMPQEDFDEVCSGYWMECAGTGLFFLVAIVSILYTELGKVAYKVTFHESLFVVESWHGKLLECSFFADVVAAKTSSFGLEVTTKARVRTGKGGCDPDGSHFWESLGLERLFGSGKKEKTLRIHGDAAISVLAGDGPPRRAFLQEFAKRLPVSIQGFDGVAVVAGEPEAAVLATSLLDGRLGNILKARRGEGEPERVRKPISCDLYTEVLFIVLMVAIGCYCLAVLMNIFGWAMATGRGKCTHDMKPGVDLCDFVRVFSPIELPLVTVQEYINVGIFVASCAVYPLWTFMNMPFEYRFHQKDVVEEVLFAGWQSQASTMVVQGDIEAMEMVWGTMEKYIRATVRAIYIVKQGIAKPFEVTARFAQTDMKIGLVDNDCASCSGHRAKALSYKESIVRALNETKPGHLPLPEAEAEA</sequence>
<organism evidence="3 4">
    <name type="scientific">Symbiodinium natans</name>
    <dbReference type="NCBI Taxonomy" id="878477"/>
    <lineage>
        <taxon>Eukaryota</taxon>
        <taxon>Sar</taxon>
        <taxon>Alveolata</taxon>
        <taxon>Dinophyceae</taxon>
        <taxon>Suessiales</taxon>
        <taxon>Symbiodiniaceae</taxon>
        <taxon>Symbiodinium</taxon>
    </lineage>
</organism>
<protein>
    <submittedName>
        <fullName evidence="3">HCc2 protein</fullName>
    </submittedName>
</protein>
<evidence type="ECO:0000256" key="2">
    <source>
        <dbReference type="SAM" id="Phobius"/>
    </source>
</evidence>
<dbReference type="EMBL" id="CAJNDS010002462">
    <property type="protein sequence ID" value="CAE7487313.1"/>
    <property type="molecule type" value="Genomic_DNA"/>
</dbReference>
<keyword evidence="2" id="KW-1133">Transmembrane helix</keyword>
<dbReference type="AlphaFoldDB" id="A0A812SM21"/>
<proteinExistence type="predicted"/>
<evidence type="ECO:0000313" key="4">
    <source>
        <dbReference type="Proteomes" id="UP000604046"/>
    </source>
</evidence>
<evidence type="ECO:0000313" key="3">
    <source>
        <dbReference type="EMBL" id="CAE7487313.1"/>
    </source>
</evidence>
<name>A0A812SM21_9DINO</name>
<keyword evidence="4" id="KW-1185">Reference proteome</keyword>